<proteinExistence type="predicted"/>
<organism evidence="1 2">
    <name type="scientific">Umezawaea tangerina</name>
    <dbReference type="NCBI Taxonomy" id="84725"/>
    <lineage>
        <taxon>Bacteria</taxon>
        <taxon>Bacillati</taxon>
        <taxon>Actinomycetota</taxon>
        <taxon>Actinomycetes</taxon>
        <taxon>Pseudonocardiales</taxon>
        <taxon>Pseudonocardiaceae</taxon>
        <taxon>Umezawaea</taxon>
    </lineage>
</organism>
<dbReference type="EMBL" id="PVTF01000014">
    <property type="protein sequence ID" value="PRY35113.1"/>
    <property type="molecule type" value="Genomic_DNA"/>
</dbReference>
<sequence length="300" mass="33234">MVHNDWFAFVRNERLSPMMLQINTAPNDALAFEPARRVLRLWPAVGGAQINLSITARRTSERKDAPPYQVSVAMLIGKAASQERRLLTHLVAKNLVNPTLVATEVTLTGFVSDEQLRAAEALREGAEHIWVTLQVSVTCVDGDPAQLVGGTGEFGFDLLSGEWAQELERVDAGSYLEILVPLTKDKDHATAVRRLRKARELVRDNHLEEALGETRKVIEAIRAADGTLDIARQARPKPPRDRDQRERWAFLAEDLFSLLSGAAHDDPGTTEHFVWSRKDVLALVAATAGLLNRLSERGGQ</sequence>
<evidence type="ECO:0000313" key="2">
    <source>
        <dbReference type="Proteomes" id="UP000239494"/>
    </source>
</evidence>
<comment type="caution">
    <text evidence="1">The sequence shown here is derived from an EMBL/GenBank/DDBJ whole genome shotgun (WGS) entry which is preliminary data.</text>
</comment>
<keyword evidence="2" id="KW-1185">Reference proteome</keyword>
<evidence type="ECO:0000313" key="1">
    <source>
        <dbReference type="EMBL" id="PRY35113.1"/>
    </source>
</evidence>
<gene>
    <name evidence="1" type="ORF">CLV43_11431</name>
</gene>
<dbReference type="Proteomes" id="UP000239494">
    <property type="component" value="Unassembled WGS sequence"/>
</dbReference>
<dbReference type="AlphaFoldDB" id="A0A2T0SP19"/>
<reference evidence="1 2" key="1">
    <citation type="submission" date="2018-03" db="EMBL/GenBank/DDBJ databases">
        <title>Genomic Encyclopedia of Archaeal and Bacterial Type Strains, Phase II (KMG-II): from individual species to whole genera.</title>
        <authorList>
            <person name="Goeker M."/>
        </authorList>
    </citation>
    <scope>NUCLEOTIDE SEQUENCE [LARGE SCALE GENOMIC DNA]</scope>
    <source>
        <strain evidence="1 2">DSM 44720</strain>
    </source>
</reference>
<accession>A0A2T0SP19</accession>
<protein>
    <submittedName>
        <fullName evidence="1">Uncharacterized protein</fullName>
    </submittedName>
</protein>
<name>A0A2T0SP19_9PSEU</name>